<evidence type="ECO:0000313" key="1">
    <source>
        <dbReference type="EMBL" id="AYV86905.1"/>
    </source>
</evidence>
<sequence length="152" mass="17777">MTDLTALESIAGVYKDNFEDLIFDLTKISIRGADPYTYLLSIYPFPENFPDITKTNKQKRIISKNVRRLCSLLKYPISNSQKRYRKELVNSIYNDSRYNSPSLQKVRSIVKYTRNQIDVDKIHNQKPFHSCSSLLKNFDKMTITNKTRSLSI</sequence>
<dbReference type="EMBL" id="MK072519">
    <property type="protein sequence ID" value="AYV86905.1"/>
    <property type="molecule type" value="Genomic_DNA"/>
</dbReference>
<reference evidence="1" key="1">
    <citation type="submission" date="2018-10" db="EMBL/GenBank/DDBJ databases">
        <title>Hidden diversity of soil giant viruses.</title>
        <authorList>
            <person name="Schulz F."/>
            <person name="Alteio L."/>
            <person name="Goudeau D."/>
            <person name="Ryan E.M."/>
            <person name="Malmstrom R.R."/>
            <person name="Blanchard J."/>
            <person name="Woyke T."/>
        </authorList>
    </citation>
    <scope>NUCLEOTIDE SEQUENCE</scope>
    <source>
        <strain evidence="1">SYV1</strain>
    </source>
</reference>
<proteinExistence type="predicted"/>
<gene>
    <name evidence="1" type="ORF">Sylvanvirus13_12</name>
</gene>
<organism evidence="1">
    <name type="scientific">Sylvanvirus sp</name>
    <dbReference type="NCBI Taxonomy" id="2487774"/>
    <lineage>
        <taxon>Viruses</taxon>
    </lineage>
</organism>
<name>A0A3G5AI64_9VIRU</name>
<accession>A0A3G5AI64</accession>
<protein>
    <submittedName>
        <fullName evidence="1">Uncharacterized protein</fullName>
    </submittedName>
</protein>